<dbReference type="Proteomes" id="UP001056120">
    <property type="component" value="Linkage Group LG02"/>
</dbReference>
<name>A0ACB9JYZ9_9ASTR</name>
<evidence type="ECO:0000313" key="2">
    <source>
        <dbReference type="Proteomes" id="UP001056120"/>
    </source>
</evidence>
<gene>
    <name evidence="1" type="ORF">L1987_06749</name>
</gene>
<evidence type="ECO:0000313" key="1">
    <source>
        <dbReference type="EMBL" id="KAI3825268.1"/>
    </source>
</evidence>
<dbReference type="EMBL" id="CM042019">
    <property type="protein sequence ID" value="KAI3825268.1"/>
    <property type="molecule type" value="Genomic_DNA"/>
</dbReference>
<comment type="caution">
    <text evidence="1">The sequence shown here is derived from an EMBL/GenBank/DDBJ whole genome shotgun (WGS) entry which is preliminary data.</text>
</comment>
<protein>
    <submittedName>
        <fullName evidence="1">Uncharacterized protein</fullName>
    </submittedName>
</protein>
<keyword evidence="2" id="KW-1185">Reference proteome</keyword>
<reference evidence="1 2" key="2">
    <citation type="journal article" date="2022" name="Mol. Ecol. Resour.">
        <title>The genomes of chicory, endive, great burdock and yacon provide insights into Asteraceae paleo-polyploidization history and plant inulin production.</title>
        <authorList>
            <person name="Fan W."/>
            <person name="Wang S."/>
            <person name="Wang H."/>
            <person name="Wang A."/>
            <person name="Jiang F."/>
            <person name="Liu H."/>
            <person name="Zhao H."/>
            <person name="Xu D."/>
            <person name="Zhang Y."/>
        </authorList>
    </citation>
    <scope>NUCLEOTIDE SEQUENCE [LARGE SCALE GENOMIC DNA]</scope>
    <source>
        <strain evidence="2">cv. Yunnan</strain>
        <tissue evidence="1">Leaves</tissue>
    </source>
</reference>
<reference evidence="2" key="1">
    <citation type="journal article" date="2022" name="Mol. Ecol. Resour.">
        <title>The genomes of chicory, endive, great burdock and yacon provide insights into Asteraceae palaeo-polyploidization history and plant inulin production.</title>
        <authorList>
            <person name="Fan W."/>
            <person name="Wang S."/>
            <person name="Wang H."/>
            <person name="Wang A."/>
            <person name="Jiang F."/>
            <person name="Liu H."/>
            <person name="Zhao H."/>
            <person name="Xu D."/>
            <person name="Zhang Y."/>
        </authorList>
    </citation>
    <scope>NUCLEOTIDE SEQUENCE [LARGE SCALE GENOMIC DNA]</scope>
    <source>
        <strain evidence="2">cv. Yunnan</strain>
    </source>
</reference>
<proteinExistence type="predicted"/>
<sequence>MATLRWLEKTESVIAINKCADENMVLYASNLFKGEALEWWNSVVQAKGRFKAYALEWEELFPHLSTPESNLINRYILGLVEEITDMVKSTMPRAIDSTIELGGIMTDGLIRKLEEHKAKEGTKKDEENGFTIK</sequence>
<accession>A0ACB9JYZ9</accession>
<organism evidence="1 2">
    <name type="scientific">Smallanthus sonchifolius</name>
    <dbReference type="NCBI Taxonomy" id="185202"/>
    <lineage>
        <taxon>Eukaryota</taxon>
        <taxon>Viridiplantae</taxon>
        <taxon>Streptophyta</taxon>
        <taxon>Embryophyta</taxon>
        <taxon>Tracheophyta</taxon>
        <taxon>Spermatophyta</taxon>
        <taxon>Magnoliopsida</taxon>
        <taxon>eudicotyledons</taxon>
        <taxon>Gunneridae</taxon>
        <taxon>Pentapetalae</taxon>
        <taxon>asterids</taxon>
        <taxon>campanulids</taxon>
        <taxon>Asterales</taxon>
        <taxon>Asteraceae</taxon>
        <taxon>Asteroideae</taxon>
        <taxon>Heliantheae alliance</taxon>
        <taxon>Millerieae</taxon>
        <taxon>Smallanthus</taxon>
    </lineage>
</organism>